<comment type="caution">
    <text evidence="2">The sequence shown here is derived from an EMBL/GenBank/DDBJ whole genome shotgun (WGS) entry which is preliminary data.</text>
</comment>
<feature type="signal peptide" evidence="1">
    <location>
        <begin position="1"/>
        <end position="19"/>
    </location>
</feature>
<organism evidence="2 3">
    <name type="scientific">Rubroshorea leprosula</name>
    <dbReference type="NCBI Taxonomy" id="152421"/>
    <lineage>
        <taxon>Eukaryota</taxon>
        <taxon>Viridiplantae</taxon>
        <taxon>Streptophyta</taxon>
        <taxon>Embryophyta</taxon>
        <taxon>Tracheophyta</taxon>
        <taxon>Spermatophyta</taxon>
        <taxon>Magnoliopsida</taxon>
        <taxon>eudicotyledons</taxon>
        <taxon>Gunneridae</taxon>
        <taxon>Pentapetalae</taxon>
        <taxon>rosids</taxon>
        <taxon>malvids</taxon>
        <taxon>Malvales</taxon>
        <taxon>Dipterocarpaceae</taxon>
        <taxon>Rubroshorea</taxon>
    </lineage>
</organism>
<reference evidence="2 3" key="1">
    <citation type="journal article" date="2021" name="Commun. Biol.">
        <title>The genome of Shorea leprosula (Dipterocarpaceae) highlights the ecological relevance of drought in aseasonal tropical rainforests.</title>
        <authorList>
            <person name="Ng K.K.S."/>
            <person name="Kobayashi M.J."/>
            <person name="Fawcett J.A."/>
            <person name="Hatakeyama M."/>
            <person name="Paape T."/>
            <person name="Ng C.H."/>
            <person name="Ang C.C."/>
            <person name="Tnah L.H."/>
            <person name="Lee C.T."/>
            <person name="Nishiyama T."/>
            <person name="Sese J."/>
            <person name="O'Brien M.J."/>
            <person name="Copetti D."/>
            <person name="Mohd Noor M.I."/>
            <person name="Ong R.C."/>
            <person name="Putra M."/>
            <person name="Sireger I.Z."/>
            <person name="Indrioko S."/>
            <person name="Kosugi Y."/>
            <person name="Izuno A."/>
            <person name="Isagi Y."/>
            <person name="Lee S.L."/>
            <person name="Shimizu K.K."/>
        </authorList>
    </citation>
    <scope>NUCLEOTIDE SEQUENCE [LARGE SCALE GENOMIC DNA]</scope>
    <source>
        <strain evidence="2">214</strain>
    </source>
</reference>
<dbReference type="EMBL" id="BPVZ01000003">
    <property type="protein sequence ID" value="GKU88819.1"/>
    <property type="molecule type" value="Genomic_DNA"/>
</dbReference>
<dbReference type="Proteomes" id="UP001054252">
    <property type="component" value="Unassembled WGS sequence"/>
</dbReference>
<feature type="chain" id="PRO_5043327322" evidence="1">
    <location>
        <begin position="20"/>
        <end position="139"/>
    </location>
</feature>
<evidence type="ECO:0000313" key="2">
    <source>
        <dbReference type="EMBL" id="GKU88819.1"/>
    </source>
</evidence>
<evidence type="ECO:0000256" key="1">
    <source>
        <dbReference type="SAM" id="SignalP"/>
    </source>
</evidence>
<name>A0AAV5HSD2_9ROSI</name>
<keyword evidence="1" id="KW-0732">Signal</keyword>
<accession>A0AAV5HSD2</accession>
<dbReference type="AlphaFoldDB" id="A0AAV5HSD2"/>
<keyword evidence="3" id="KW-1185">Reference proteome</keyword>
<evidence type="ECO:0000313" key="3">
    <source>
        <dbReference type="Proteomes" id="UP001054252"/>
    </source>
</evidence>
<proteinExistence type="predicted"/>
<protein>
    <submittedName>
        <fullName evidence="2">Uncharacterized protein</fullName>
    </submittedName>
</protein>
<sequence>MISAFIVSLFAFLPDFCTVSLFAFVPDFRNVNTCDFPFIRRTIKEEAIAVNETQGITLETVKVAINQKTNPVEQLEKRKQSGSIGCCKSCNCTKPEVLLQSALALRNDLQSPEVELGVDTPMLKSAIIGATFRTEIRKA</sequence>
<gene>
    <name evidence="2" type="ORF">SLEP1_g3037</name>
</gene>